<comment type="caution">
    <text evidence="1">The sequence shown here is derived from an EMBL/GenBank/DDBJ whole genome shotgun (WGS) entry which is preliminary data.</text>
</comment>
<evidence type="ECO:0000313" key="2">
    <source>
        <dbReference type="Proteomes" id="UP000317650"/>
    </source>
</evidence>
<dbReference type="Proteomes" id="UP000317650">
    <property type="component" value="Chromosome 2"/>
</dbReference>
<dbReference type="EMBL" id="PYDT01000011">
    <property type="protein sequence ID" value="THU45095.1"/>
    <property type="molecule type" value="Genomic_DNA"/>
</dbReference>
<name>A0A4S8IAM9_MUSBA</name>
<dbReference type="AlphaFoldDB" id="A0A4S8IAM9"/>
<sequence>MTRNAIDSSVDTVQMEVYCNKQRLVFPCYALLLRVEEERRRGEKRGVVLGGGTQSMHACVA</sequence>
<accession>A0A4S8IAM9</accession>
<keyword evidence="2" id="KW-1185">Reference proteome</keyword>
<reference evidence="1 2" key="1">
    <citation type="journal article" date="2019" name="Nat. Plants">
        <title>Genome sequencing of Musa balbisiana reveals subgenome evolution and function divergence in polyploid bananas.</title>
        <authorList>
            <person name="Yao X."/>
        </authorList>
    </citation>
    <scope>NUCLEOTIDE SEQUENCE [LARGE SCALE GENOMIC DNA]</scope>
    <source>
        <strain evidence="2">cv. DH-PKW</strain>
        <tissue evidence="1">Leaves</tissue>
    </source>
</reference>
<organism evidence="1 2">
    <name type="scientific">Musa balbisiana</name>
    <name type="common">Banana</name>
    <dbReference type="NCBI Taxonomy" id="52838"/>
    <lineage>
        <taxon>Eukaryota</taxon>
        <taxon>Viridiplantae</taxon>
        <taxon>Streptophyta</taxon>
        <taxon>Embryophyta</taxon>
        <taxon>Tracheophyta</taxon>
        <taxon>Spermatophyta</taxon>
        <taxon>Magnoliopsida</taxon>
        <taxon>Liliopsida</taxon>
        <taxon>Zingiberales</taxon>
        <taxon>Musaceae</taxon>
        <taxon>Musa</taxon>
    </lineage>
</organism>
<protein>
    <submittedName>
        <fullName evidence="1">Uncharacterized protein</fullName>
    </submittedName>
</protein>
<proteinExistence type="predicted"/>
<gene>
    <name evidence="1" type="ORF">C4D60_Mb02t14260</name>
</gene>
<evidence type="ECO:0000313" key="1">
    <source>
        <dbReference type="EMBL" id="THU45095.1"/>
    </source>
</evidence>